<keyword evidence="2" id="KW-1185">Reference proteome</keyword>
<gene>
    <name evidence="1" type="ORF">DNG_03881</name>
</gene>
<proteinExistence type="predicted"/>
<dbReference type="Pfam" id="PF26001">
    <property type="entry name" value="Pex8"/>
    <property type="match status" value="1"/>
</dbReference>
<organism evidence="1 2">
    <name type="scientific">Cephalotrichum gorgonifer</name>
    <dbReference type="NCBI Taxonomy" id="2041049"/>
    <lineage>
        <taxon>Eukaryota</taxon>
        <taxon>Fungi</taxon>
        <taxon>Dikarya</taxon>
        <taxon>Ascomycota</taxon>
        <taxon>Pezizomycotina</taxon>
        <taxon>Sordariomycetes</taxon>
        <taxon>Hypocreomycetidae</taxon>
        <taxon>Microascales</taxon>
        <taxon>Microascaceae</taxon>
        <taxon>Cephalotrichum</taxon>
    </lineage>
</organism>
<accession>A0AAE8MX02</accession>
<evidence type="ECO:0000313" key="1">
    <source>
        <dbReference type="EMBL" id="SPO01134.1"/>
    </source>
</evidence>
<evidence type="ECO:0000313" key="2">
    <source>
        <dbReference type="Proteomes" id="UP001187682"/>
    </source>
</evidence>
<dbReference type="PANTHER" id="PTHR39214">
    <property type="entry name" value="MICROBODY (PEROXISOME) BIOGENESIS PROTEIN PEROXIN 8 (EUROFUNG)"/>
    <property type="match status" value="1"/>
</dbReference>
<dbReference type="Proteomes" id="UP001187682">
    <property type="component" value="Unassembled WGS sequence"/>
</dbReference>
<dbReference type="AlphaFoldDB" id="A0AAE8MX02"/>
<dbReference type="InterPro" id="IPR055334">
    <property type="entry name" value="PEX8-like"/>
</dbReference>
<protein>
    <submittedName>
        <fullName evidence="1">Related to peroxisomal membrane protein PEX17</fullName>
    </submittedName>
</protein>
<reference evidence="1" key="1">
    <citation type="submission" date="2018-03" db="EMBL/GenBank/DDBJ databases">
        <authorList>
            <person name="Guldener U."/>
        </authorList>
    </citation>
    <scope>NUCLEOTIDE SEQUENCE</scope>
</reference>
<sequence>MPADHLLNTVLSLYQSVHDDNKTDQIIGSTVTLLSTLSNPLNLAVLTSELLTAPAIWHRHDGIRTSYRVISIYHSAARRIRQPDPAEALPGGRQPGRLGCDAWAKGVAKGADSRSNRWQHLLVLTGILMGMHVDDDGAGSSSSSLSAGLRNTLQEAVVKAANLALERPMQDGPVAAASISVALGFAMPHLSEFHLRCINSDALLPNAVWTLTGSEGFQDGQFLTPVNAGVSRSRQGDVEVMHWPAESASFRQIQQLDSKPVVGSMGATARLAMHAIQHAANPALVLQAQDALLEFTARIFEGWQACALSEVEARTEGRHLSPETLQVTFPILSELLRKVLYSVVAALQALVSRSILDPRLRRDPSVAAKTLHTLRNLFFISSRDGNSNFQAYTFASLCSVDILSRYPDAAAALLAEMRPDAAAGSIPPHPLGRTMDLHYLTLAEHFPPSLPSAASEALIVQPASVYLAQPPPPSSPLARDLFESAHSAVLSVLSCPQNSALATGLVPFYVDNLFSSFPLHISPRQFRVAFRTVTQIVSPPFPVSATNPDLAETLLEMLRFRAAGASPEPLPAALYDAAGGEGENEDVQLSEQSALLLALVDALPFLHISLLEEWLPVAAEAVGLIADPQLRLPVRKRLWDVLGSGEMDVERSSFAVTWWYSRGGKELVLGAAAGLAGQPVMSGALVEEEKREGGEGLSRL</sequence>
<name>A0AAE8MX02_9PEZI</name>
<dbReference type="PANTHER" id="PTHR39214:SF1">
    <property type="entry name" value="MICROBODY (PEROXISOME) BIOGENESIS PROTEIN PEROXIN 8 (EUROFUNG)"/>
    <property type="match status" value="1"/>
</dbReference>
<comment type="caution">
    <text evidence="1">The sequence shown here is derived from an EMBL/GenBank/DDBJ whole genome shotgun (WGS) entry which is preliminary data.</text>
</comment>
<dbReference type="EMBL" id="ONZQ02000004">
    <property type="protein sequence ID" value="SPO01134.1"/>
    <property type="molecule type" value="Genomic_DNA"/>
</dbReference>